<comment type="caution">
    <text evidence="2">The sequence shown here is derived from an EMBL/GenBank/DDBJ whole genome shotgun (WGS) entry which is preliminary data.</text>
</comment>
<keyword evidence="3" id="KW-1185">Reference proteome</keyword>
<organism evidence="2 3">
    <name type="scientific">Phyllosticta capitalensis</name>
    <dbReference type="NCBI Taxonomy" id="121624"/>
    <lineage>
        <taxon>Eukaryota</taxon>
        <taxon>Fungi</taxon>
        <taxon>Dikarya</taxon>
        <taxon>Ascomycota</taxon>
        <taxon>Pezizomycotina</taxon>
        <taxon>Dothideomycetes</taxon>
        <taxon>Dothideomycetes incertae sedis</taxon>
        <taxon>Botryosphaeriales</taxon>
        <taxon>Phyllostictaceae</taxon>
        <taxon>Phyllosticta</taxon>
    </lineage>
</organism>
<gene>
    <name evidence="2" type="ORF">HDK90DRAFT_471132</name>
</gene>
<feature type="compositionally biased region" description="Polar residues" evidence="1">
    <location>
        <begin position="168"/>
        <end position="179"/>
    </location>
</feature>
<dbReference type="EMBL" id="JBBWRZ010000015">
    <property type="protein sequence ID" value="KAK8222812.1"/>
    <property type="molecule type" value="Genomic_DNA"/>
</dbReference>
<dbReference type="Proteomes" id="UP001492380">
    <property type="component" value="Unassembled WGS sequence"/>
</dbReference>
<feature type="region of interest" description="Disordered" evidence="1">
    <location>
        <begin position="26"/>
        <end position="45"/>
    </location>
</feature>
<feature type="region of interest" description="Disordered" evidence="1">
    <location>
        <begin position="145"/>
        <end position="180"/>
    </location>
</feature>
<feature type="compositionally biased region" description="Polar residues" evidence="1">
    <location>
        <begin position="149"/>
        <end position="158"/>
    </location>
</feature>
<proteinExistence type="predicted"/>
<evidence type="ECO:0000256" key="1">
    <source>
        <dbReference type="SAM" id="MobiDB-lite"/>
    </source>
</evidence>
<feature type="region of interest" description="Disordered" evidence="1">
    <location>
        <begin position="58"/>
        <end position="77"/>
    </location>
</feature>
<accession>A0ABR1Y9N1</accession>
<protein>
    <submittedName>
        <fullName evidence="2">Uncharacterized protein</fullName>
    </submittedName>
</protein>
<evidence type="ECO:0000313" key="2">
    <source>
        <dbReference type="EMBL" id="KAK8222812.1"/>
    </source>
</evidence>
<reference evidence="2 3" key="1">
    <citation type="submission" date="2024-04" db="EMBL/GenBank/DDBJ databases">
        <title>Phyllosticta paracitricarpa is synonymous to the EU quarantine fungus P. citricarpa based on phylogenomic analyses.</title>
        <authorList>
            <consortium name="Lawrence Berkeley National Laboratory"/>
            <person name="Van Ingen-Buijs V.A."/>
            <person name="Van Westerhoven A.C."/>
            <person name="Haridas S."/>
            <person name="Skiadas P."/>
            <person name="Martin F."/>
            <person name="Groenewald J.Z."/>
            <person name="Crous P.W."/>
            <person name="Seidl M.F."/>
        </authorList>
    </citation>
    <scope>NUCLEOTIDE SEQUENCE [LARGE SCALE GENOMIC DNA]</scope>
    <source>
        <strain evidence="2 3">CBS 123374</strain>
    </source>
</reference>
<name>A0ABR1Y9N1_9PEZI</name>
<sequence>MLDEFWIRPLLLLRAKPIHESGDEWLPLLGQPRDPEPVQDPADLGQARVEDPPAIHDRAAQPEHDHGGPGFHHQRERELSEKVAVIREVGHGLADHFVVNLQILQAEQGHELVQQQVLRVALTDRLEEAAATIPRRPRHWLPAAHEPQWSGSSRTSKGCSHVIRPPQGITSDGSNPTDTGSKKDLFTSIRVIKLIVTGCVYVAHPDAQELLLSMEPKLTAIESDMIKANTGMRRRFLAQQATQHADTDLFLRDTQWPETLRGLTLVDVALMACLNHDDDPAFMTALRYLRRDALS</sequence>
<evidence type="ECO:0000313" key="3">
    <source>
        <dbReference type="Proteomes" id="UP001492380"/>
    </source>
</evidence>